<comment type="catalytic activity">
    <reaction evidence="1 9 11">
        <text>Hydrolyzes single-stranded DNA or mismatched double-stranded DNA and polynucleotides, releasing free uracil.</text>
        <dbReference type="EC" id="3.2.2.27"/>
    </reaction>
</comment>
<keyword evidence="13" id="KW-0326">Glycosidase</keyword>
<protein>
    <recommendedName>
        <fullName evidence="5 9">Uracil-DNA glycosylase</fullName>
        <shortName evidence="9">UDG</shortName>
        <ecNumber evidence="4 9">3.2.2.27</ecNumber>
    </recommendedName>
</protein>
<dbReference type="HAMAP" id="MF_00148">
    <property type="entry name" value="UDG"/>
    <property type="match status" value="1"/>
</dbReference>
<evidence type="ECO:0000256" key="2">
    <source>
        <dbReference type="ARBA" id="ARBA00002631"/>
    </source>
</evidence>
<evidence type="ECO:0000256" key="10">
    <source>
        <dbReference type="PROSITE-ProRule" id="PRU10072"/>
    </source>
</evidence>
<feature type="domain" description="Uracil-DNA glycosylase-like" evidence="12">
    <location>
        <begin position="61"/>
        <end position="229"/>
    </location>
</feature>
<keyword evidence="8 9" id="KW-0234">DNA repair</keyword>
<dbReference type="AlphaFoldDB" id="A0A6B2R210"/>
<dbReference type="SUPFAM" id="SSF52141">
    <property type="entry name" value="Uracil-DNA glycosylase-like"/>
    <property type="match status" value="1"/>
</dbReference>
<dbReference type="CDD" id="cd10027">
    <property type="entry name" value="UDG-F1-like"/>
    <property type="match status" value="1"/>
</dbReference>
<evidence type="ECO:0000256" key="1">
    <source>
        <dbReference type="ARBA" id="ARBA00001400"/>
    </source>
</evidence>
<dbReference type="GO" id="GO:0004844">
    <property type="term" value="F:uracil DNA N-glycosylase activity"/>
    <property type="evidence" value="ECO:0007669"/>
    <property type="project" value="UniProtKB-UniRule"/>
</dbReference>
<keyword evidence="9" id="KW-0963">Cytoplasm</keyword>
<evidence type="ECO:0000313" key="13">
    <source>
        <dbReference type="EMBL" id="NDY83389.1"/>
    </source>
</evidence>
<evidence type="ECO:0000259" key="12">
    <source>
        <dbReference type="SMART" id="SM00986"/>
    </source>
</evidence>
<evidence type="ECO:0000256" key="8">
    <source>
        <dbReference type="ARBA" id="ARBA00023204"/>
    </source>
</evidence>
<comment type="subcellular location">
    <subcellularLocation>
        <location evidence="9">Cytoplasm</location>
    </subcellularLocation>
</comment>
<gene>
    <name evidence="9" type="primary">ung</name>
    <name evidence="13" type="ORF">G3I67_09120</name>
</gene>
<evidence type="ECO:0000256" key="7">
    <source>
        <dbReference type="ARBA" id="ARBA00022801"/>
    </source>
</evidence>
<name>A0A6B2R210_9BURK</name>
<feature type="active site" description="Proton acceptor" evidence="9 10">
    <location>
        <position position="77"/>
    </location>
</feature>
<dbReference type="NCBIfam" id="NF003591">
    <property type="entry name" value="PRK05254.1-4"/>
    <property type="match status" value="1"/>
</dbReference>
<sequence>MPANQLLDPDLQAQCMTLCATWRKVLAVPTVTQAISDLCRMLKSRCEAGATIYPQDPFRALRTLNPSDIKVVILGQDPYHGPGQAQGLAFSVPDDMARPPSLRNIFLEIDREFSDTILAAPARNDLTRWATQGVLLLNTVLTVEDGKPASHAKMGWEVVTDALIEAVATDSAPKVFMLWGNHAQAKRSLIENRGQHLILMANHPSPLSARRPPVPFLGCDHFMQANEWLLQQNRQPIDWKE</sequence>
<dbReference type="EMBL" id="JAAGRN010000005">
    <property type="protein sequence ID" value="NDY83389.1"/>
    <property type="molecule type" value="Genomic_DNA"/>
</dbReference>
<dbReference type="NCBIfam" id="NF003589">
    <property type="entry name" value="PRK05254.1-2"/>
    <property type="match status" value="1"/>
</dbReference>
<dbReference type="PANTHER" id="PTHR11264">
    <property type="entry name" value="URACIL-DNA GLYCOSYLASE"/>
    <property type="match status" value="1"/>
</dbReference>
<dbReference type="Pfam" id="PF03167">
    <property type="entry name" value="UDG"/>
    <property type="match status" value="1"/>
</dbReference>
<evidence type="ECO:0000256" key="6">
    <source>
        <dbReference type="ARBA" id="ARBA00022763"/>
    </source>
</evidence>
<dbReference type="GO" id="GO:0005737">
    <property type="term" value="C:cytoplasm"/>
    <property type="evidence" value="ECO:0007669"/>
    <property type="project" value="UniProtKB-SubCell"/>
</dbReference>
<comment type="caution">
    <text evidence="13">The sequence shown here is derived from an EMBL/GenBank/DDBJ whole genome shotgun (WGS) entry which is preliminary data.</text>
</comment>
<dbReference type="NCBIfam" id="TIGR00628">
    <property type="entry name" value="ung"/>
    <property type="match status" value="1"/>
</dbReference>
<dbReference type="InterPro" id="IPR002043">
    <property type="entry name" value="UDG_fam1"/>
</dbReference>
<dbReference type="InterPro" id="IPR005122">
    <property type="entry name" value="Uracil-DNA_glycosylase-like"/>
</dbReference>
<keyword evidence="6 9" id="KW-0227">DNA damage</keyword>
<comment type="similarity">
    <text evidence="3 9 11">Belongs to the uracil-DNA glycosylase (UDG) superfamily. UNG family.</text>
</comment>
<dbReference type="EC" id="3.2.2.27" evidence="4 9"/>
<keyword evidence="7 9" id="KW-0378">Hydrolase</keyword>
<evidence type="ECO:0000256" key="3">
    <source>
        <dbReference type="ARBA" id="ARBA00008184"/>
    </source>
</evidence>
<dbReference type="NCBIfam" id="NF003592">
    <property type="entry name" value="PRK05254.1-5"/>
    <property type="match status" value="1"/>
</dbReference>
<dbReference type="SMART" id="SM00986">
    <property type="entry name" value="UDG"/>
    <property type="match status" value="1"/>
</dbReference>
<proteinExistence type="inferred from homology"/>
<comment type="function">
    <text evidence="2 9 11">Excises uracil residues from the DNA which can arise as a result of misincorporation of dUMP residues by DNA polymerase or due to deamination of cytosine.</text>
</comment>
<dbReference type="PANTHER" id="PTHR11264:SF0">
    <property type="entry name" value="URACIL-DNA GLYCOSYLASE"/>
    <property type="match status" value="1"/>
</dbReference>
<accession>A0A6B2R210</accession>
<dbReference type="PROSITE" id="PS00130">
    <property type="entry name" value="U_DNA_GLYCOSYLASE"/>
    <property type="match status" value="1"/>
</dbReference>
<dbReference type="SMART" id="SM00987">
    <property type="entry name" value="UreE_C"/>
    <property type="match status" value="1"/>
</dbReference>
<organism evidence="13">
    <name type="scientific">Sheuella amnicola</name>
    <dbReference type="NCBI Taxonomy" id="2707330"/>
    <lineage>
        <taxon>Bacteria</taxon>
        <taxon>Pseudomonadati</taxon>
        <taxon>Pseudomonadota</taxon>
        <taxon>Betaproteobacteria</taxon>
        <taxon>Burkholderiales</taxon>
        <taxon>Alcaligenaceae</taxon>
        <taxon>Sheuella</taxon>
    </lineage>
</organism>
<evidence type="ECO:0000256" key="4">
    <source>
        <dbReference type="ARBA" id="ARBA00012030"/>
    </source>
</evidence>
<dbReference type="RefSeq" id="WP_163654504.1">
    <property type="nucleotide sequence ID" value="NZ_JAAGRN010000005.1"/>
</dbReference>
<dbReference type="NCBIfam" id="NF003588">
    <property type="entry name" value="PRK05254.1-1"/>
    <property type="match status" value="1"/>
</dbReference>
<evidence type="ECO:0000256" key="11">
    <source>
        <dbReference type="RuleBase" id="RU003780"/>
    </source>
</evidence>
<evidence type="ECO:0000256" key="5">
    <source>
        <dbReference type="ARBA" id="ARBA00018429"/>
    </source>
</evidence>
<dbReference type="GO" id="GO:0097510">
    <property type="term" value="P:base-excision repair, AP site formation via deaminated base removal"/>
    <property type="evidence" value="ECO:0007669"/>
    <property type="project" value="TreeGrafter"/>
</dbReference>
<dbReference type="Gene3D" id="3.40.470.10">
    <property type="entry name" value="Uracil-DNA glycosylase-like domain"/>
    <property type="match status" value="1"/>
</dbReference>
<reference evidence="13" key="1">
    <citation type="submission" date="2020-02" db="EMBL/GenBank/DDBJ databases">
        <authorList>
            <person name="Chen W.-M."/>
        </authorList>
    </citation>
    <scope>NUCLEOTIDE SEQUENCE</scope>
    <source>
        <strain evidence="13">NBD-18</strain>
    </source>
</reference>
<evidence type="ECO:0000256" key="9">
    <source>
        <dbReference type="HAMAP-Rule" id="MF_00148"/>
    </source>
</evidence>
<dbReference type="InterPro" id="IPR036895">
    <property type="entry name" value="Uracil-DNA_glycosylase-like_sf"/>
</dbReference>
<dbReference type="InterPro" id="IPR018085">
    <property type="entry name" value="Ura-DNA_Glyclase_AS"/>
</dbReference>